<sequence>MSFFKKFGKGTSSKFTKNTGKPLPAPKAEEPPPPRPTPTFKKQEEENDQAETDQLDETLVPQDKPIKSKLTQEKPKAHEGQENTEPRTIFTESGENIYHILWRTDESYHLNPVRYPRVNTYLPNAIPLFKLLEAAENRLNLNKHIQTHQPTYLPYAVKVYYAIMYYMQILEAKLSAGTLEGDEASLLTRFSKKYPRNSLPCAEIVYSYFNTIGATELADQKYDWITPDISPLNFVNTLTPNAYDDKVMSEHGVEYLQPQVPMMMAMLNTFIQSTNLAAMMNSNKFIPVNVNPAAHANFEIFGQAMRDNTNTRNDFKPMLQSCGMSSPFTFGNANYPDAAAYARETEFGSNVKCIATTVDVDTSDNQAVDYRFPSIDEFLFMGKRQKGYSNLRWFEYLVEQAIIHARFFDQVYHFSDVQTTTGLETTFICRLRLEEDTPEDCYYHNSRCGMTQAVTKLYRQPFATLNGGFATTRAGVKRNEELQALNFGINAKLPIIVRATQATAITNDSVHSPVNDEKHRFWKNTEWLKSLHFETRTTAGKPMYSDYRSAVLKTFRDTPHGTGVLDNQL</sequence>
<accession>A0A7L8Y978</accession>
<evidence type="ECO:0000313" key="2">
    <source>
        <dbReference type="EMBL" id="QOI17260.1"/>
    </source>
</evidence>
<evidence type="ECO:0000256" key="1">
    <source>
        <dbReference type="SAM" id="MobiDB-lite"/>
    </source>
</evidence>
<feature type="compositionally biased region" description="Acidic residues" evidence="1">
    <location>
        <begin position="45"/>
        <end position="56"/>
    </location>
</feature>
<feature type="compositionally biased region" description="Basic and acidic residues" evidence="1">
    <location>
        <begin position="64"/>
        <end position="85"/>
    </location>
</feature>
<dbReference type="EMBL" id="MT764203">
    <property type="protein sequence ID" value="QOI17260.1"/>
    <property type="molecule type" value="Genomic_RNA"/>
</dbReference>
<protein>
    <submittedName>
        <fullName evidence="2">Capsid protein</fullName>
    </submittedName>
</protein>
<proteinExistence type="predicted"/>
<reference evidence="2" key="1">
    <citation type="submission" date="2020-07" db="EMBL/GenBank/DDBJ databases">
        <title>Multiple infection by bipartite mycoviruses and a dsRNA virus related to the family Totiviridae in the ascomycetous fungus Caloscypha fulgens.</title>
        <authorList>
            <person name="Sahin E."/>
            <person name="Akata I."/>
            <person name="Keskin E."/>
        </authorList>
    </citation>
    <scope>NUCLEOTIDE SEQUENCE</scope>
    <source>
        <strain evidence="2">ANK VIR-85</strain>
    </source>
</reference>
<name>A0A7L8Y978_9VIRU</name>
<feature type="compositionally biased region" description="Low complexity" evidence="1">
    <location>
        <begin position="1"/>
        <end position="17"/>
    </location>
</feature>
<feature type="region of interest" description="Disordered" evidence="1">
    <location>
        <begin position="1"/>
        <end position="89"/>
    </location>
</feature>
<organism evidence="2">
    <name type="scientific">Caloscypha fulgens partitivirus 7</name>
    <dbReference type="NCBI Taxonomy" id="2778765"/>
    <lineage>
        <taxon>Viruses</taxon>
        <taxon>Riboviria</taxon>
        <taxon>Orthornavirae</taxon>
        <taxon>Pisuviricota</taxon>
        <taxon>Duplopiviricetes</taxon>
        <taxon>Durnavirales</taxon>
        <taxon>Partitiviridae</taxon>
    </lineage>
</organism>